<proteinExistence type="predicted"/>
<dbReference type="AlphaFoldDB" id="A0A561E0R7"/>
<dbReference type="RefSeq" id="WP_145229726.1">
    <property type="nucleotide sequence ID" value="NZ_VIVQ01000003.1"/>
</dbReference>
<evidence type="ECO:0000313" key="6">
    <source>
        <dbReference type="EMBL" id="TWE09228.1"/>
    </source>
</evidence>
<dbReference type="OrthoDB" id="4362456at2"/>
<evidence type="ECO:0000259" key="4">
    <source>
        <dbReference type="Pfam" id="PF25834"/>
    </source>
</evidence>
<dbReference type="InterPro" id="IPR058694">
    <property type="entry name" value="Fn3_SaeA_4th"/>
</dbReference>
<evidence type="ECO:0000256" key="1">
    <source>
        <dbReference type="SAM" id="MobiDB-lite"/>
    </source>
</evidence>
<dbReference type="Pfam" id="PF25832">
    <property type="entry name" value="Fn3_SaeA_2nd"/>
    <property type="match status" value="1"/>
</dbReference>
<dbReference type="InterPro" id="IPR058692">
    <property type="entry name" value="Fn3_SaeA_2nd"/>
</dbReference>
<organism evidence="6 7">
    <name type="scientific">Rudaeicoccus suwonensis</name>
    <dbReference type="NCBI Taxonomy" id="657409"/>
    <lineage>
        <taxon>Bacteria</taxon>
        <taxon>Bacillati</taxon>
        <taxon>Actinomycetota</taxon>
        <taxon>Actinomycetes</taxon>
        <taxon>Micrococcales</taxon>
        <taxon>Dermacoccaceae</taxon>
        <taxon>Rudaeicoccus</taxon>
    </lineage>
</organism>
<accession>A0A561E0R7</accession>
<dbReference type="InterPro" id="IPR058693">
    <property type="entry name" value="Fn3_SaeA_3rd"/>
</dbReference>
<evidence type="ECO:0000259" key="5">
    <source>
        <dbReference type="Pfam" id="PF25835"/>
    </source>
</evidence>
<evidence type="ECO:0000313" key="7">
    <source>
        <dbReference type="Proteomes" id="UP000318297"/>
    </source>
</evidence>
<name>A0A561E0R7_9MICO</name>
<feature type="domain" description="SaeA second Fn3-like" evidence="3">
    <location>
        <begin position="247"/>
        <end position="326"/>
    </location>
</feature>
<comment type="caution">
    <text evidence="6">The sequence shown here is derived from an EMBL/GenBank/DDBJ whole genome shotgun (WGS) entry which is preliminary data.</text>
</comment>
<gene>
    <name evidence="6" type="ORF">BKA23_2928</name>
</gene>
<feature type="compositionally biased region" description="Basic and acidic residues" evidence="1">
    <location>
        <begin position="19"/>
        <end position="29"/>
    </location>
</feature>
<feature type="domain" description="SaeA first Fn3-like" evidence="2">
    <location>
        <begin position="143"/>
        <end position="235"/>
    </location>
</feature>
<feature type="domain" description="SaeA third Fn3-like" evidence="4">
    <location>
        <begin position="351"/>
        <end position="444"/>
    </location>
</feature>
<dbReference type="InterPro" id="IPR058691">
    <property type="entry name" value="Fn3_SaeA_1st"/>
</dbReference>
<sequence>MPSAADFPVTAATSAPTDAAEREQRLRDWRDDRLQRDPKVSALSDWDIRRLAESGAFTADEIRAESARLNAAALVRDHADDIAAALAARDAAHSSDVVSSQVISPETAATASDRDTGPWLPTGSFVPHQFNSPLDPRAVLPGIQIDDEDGALRLQWRPAEHLPGTVIYRVIEDTREWPRGTPDDAHTLGVTSATDITTTRIRPQGAVTYLAVWAYTGADEAAARAAEGEVIAQGEIIWPATGVSLVVTDRDTVVGRVEAPPGVRLVVQRFQADEPVHNDPSRALTSAVVESSGFHDRSPKLAVDLTYAVFVEAVLPDGQTRVSDRYVSADTRVDPAPVWIELDVRESATAPGAWDVHWADPGFGSVEVYLSDEPLPPGLSDGPRSRSTLERSRLLPEHRLPNYIARTQDGCLLQECYLKPDWTRSYFTVVHVVSDEQVQVGATVGKVMPAAPRDVRLVERVDSKILTFDWPRGVSLVEVHQGLIGHPPVSFDDARDLIGTMDSVQNYLRRGGLQITRPLPAIGCALHVVGVIYEQGQAVRSAPTTIEYPGLCRVQYRIVAGRADGVVPSEQFPADQARFEIFADNDLQELALCAVANPNRLPLHPGDGTHLADAVIAVAAKTEVVPFVLSLKQSSAHVRVFVSDRALAGKVALLDPPLPSMWVPVV</sequence>
<reference evidence="6 7" key="1">
    <citation type="submission" date="2019-06" db="EMBL/GenBank/DDBJ databases">
        <title>Sequencing the genomes of 1000 actinobacteria strains.</title>
        <authorList>
            <person name="Klenk H.-P."/>
        </authorList>
    </citation>
    <scope>NUCLEOTIDE SEQUENCE [LARGE SCALE GENOMIC DNA]</scope>
    <source>
        <strain evidence="6 7">DSM 19560</strain>
    </source>
</reference>
<dbReference type="Pfam" id="PF25833">
    <property type="entry name" value="Fn3_SaeA_3rd"/>
    <property type="match status" value="1"/>
</dbReference>
<dbReference type="Proteomes" id="UP000318297">
    <property type="component" value="Unassembled WGS sequence"/>
</dbReference>
<feature type="region of interest" description="Disordered" evidence="1">
    <location>
        <begin position="1"/>
        <end position="29"/>
    </location>
</feature>
<dbReference type="Pfam" id="PF25835">
    <property type="entry name" value="Fn3_SaeA_5th"/>
    <property type="match status" value="1"/>
</dbReference>
<protein>
    <submittedName>
        <fullName evidence="6">Uncharacterized protein</fullName>
    </submittedName>
</protein>
<evidence type="ECO:0000259" key="3">
    <source>
        <dbReference type="Pfam" id="PF25833"/>
    </source>
</evidence>
<keyword evidence="7" id="KW-1185">Reference proteome</keyword>
<evidence type="ECO:0000259" key="2">
    <source>
        <dbReference type="Pfam" id="PF25832"/>
    </source>
</evidence>
<feature type="domain" description="SaeA fourth Fn3-like" evidence="5">
    <location>
        <begin position="453"/>
        <end position="547"/>
    </location>
</feature>
<dbReference type="EMBL" id="VIVQ01000003">
    <property type="protein sequence ID" value="TWE09228.1"/>
    <property type="molecule type" value="Genomic_DNA"/>
</dbReference>
<dbReference type="Pfam" id="PF25834">
    <property type="entry name" value="Fn3_SaeA_4th"/>
    <property type="match status" value="1"/>
</dbReference>